<dbReference type="EMBL" id="AP022587">
    <property type="protein sequence ID" value="BBY20559.1"/>
    <property type="molecule type" value="Genomic_DNA"/>
</dbReference>
<proteinExistence type="predicted"/>
<evidence type="ECO:0000313" key="2">
    <source>
        <dbReference type="Proteomes" id="UP000467130"/>
    </source>
</evidence>
<dbReference type="Proteomes" id="UP000467130">
    <property type="component" value="Chromosome"/>
</dbReference>
<organism evidence="1 2">
    <name type="scientific">Mycobacterium stomatepiae</name>
    <dbReference type="NCBI Taxonomy" id="470076"/>
    <lineage>
        <taxon>Bacteria</taxon>
        <taxon>Bacillati</taxon>
        <taxon>Actinomycetota</taxon>
        <taxon>Actinomycetes</taxon>
        <taxon>Mycobacteriales</taxon>
        <taxon>Mycobacteriaceae</taxon>
        <taxon>Mycobacterium</taxon>
        <taxon>Mycobacterium simiae complex</taxon>
    </lineage>
</organism>
<accession>A0A7I7Q2V1</accession>
<dbReference type="KEGG" id="msto:MSTO_07640"/>
<protein>
    <submittedName>
        <fullName evidence="1">Uncharacterized protein</fullName>
    </submittedName>
</protein>
<dbReference type="RefSeq" id="WP_163788622.1">
    <property type="nucleotide sequence ID" value="NZ_AP022587.1"/>
</dbReference>
<name>A0A7I7Q2V1_9MYCO</name>
<reference evidence="1 2" key="1">
    <citation type="journal article" date="2019" name="Emerg. Microbes Infect.">
        <title>Comprehensive subspecies identification of 175 nontuberculous mycobacteria species based on 7547 genomic profiles.</title>
        <authorList>
            <person name="Matsumoto Y."/>
            <person name="Kinjo T."/>
            <person name="Motooka D."/>
            <person name="Nabeya D."/>
            <person name="Jung N."/>
            <person name="Uechi K."/>
            <person name="Horii T."/>
            <person name="Iida T."/>
            <person name="Fujita J."/>
            <person name="Nakamura S."/>
        </authorList>
    </citation>
    <scope>NUCLEOTIDE SEQUENCE [LARGE SCALE GENOMIC DNA]</scope>
    <source>
        <strain evidence="1 2">JCM 17783</strain>
    </source>
</reference>
<evidence type="ECO:0000313" key="1">
    <source>
        <dbReference type="EMBL" id="BBY20559.1"/>
    </source>
</evidence>
<keyword evidence="2" id="KW-1185">Reference proteome</keyword>
<dbReference type="AlphaFoldDB" id="A0A7I7Q2V1"/>
<gene>
    <name evidence="1" type="ORF">MSTO_07640</name>
</gene>
<sequence length="66" mass="7570">MQSIDPRPETVFDYLDPAIDRGATFPELMELLDNYRRFLRERATLEYELNSPFGPPWQAGASPPVA</sequence>